<dbReference type="Proteomes" id="UP000254412">
    <property type="component" value="Unassembled WGS sequence"/>
</dbReference>
<gene>
    <name evidence="1" type="ORF">NCTC13834_02694</name>
</gene>
<organism evidence="1 2">
    <name type="scientific">Staphylococcus nepalensis</name>
    <dbReference type="NCBI Taxonomy" id="214473"/>
    <lineage>
        <taxon>Bacteria</taxon>
        <taxon>Bacillati</taxon>
        <taxon>Bacillota</taxon>
        <taxon>Bacilli</taxon>
        <taxon>Bacillales</taxon>
        <taxon>Staphylococcaceae</taxon>
        <taxon>Staphylococcus</taxon>
    </lineage>
</organism>
<protein>
    <recommendedName>
        <fullName evidence="3">Protein required for attachment to host cells</fullName>
    </recommendedName>
</protein>
<dbReference type="InterPro" id="IPR040983">
    <property type="entry name" value="Bact_RF_family5"/>
</dbReference>
<evidence type="ECO:0008006" key="3">
    <source>
        <dbReference type="Google" id="ProtNLM"/>
    </source>
</evidence>
<name>A0A380GPC9_9STAP</name>
<dbReference type="AlphaFoldDB" id="A0A380GPC9"/>
<accession>A0A380GPC9</accession>
<evidence type="ECO:0000313" key="1">
    <source>
        <dbReference type="EMBL" id="SUM56286.1"/>
    </source>
</evidence>
<sequence>MMLLQQELNQLKQFNGKQNDQKVFSLYLDTRPEQGEKWKIELKNALQDLAKRTKNSNNHEEKNQSKDIIKKVEKRLQDLEPDFKNGVLLFITSDESLWFEQLVNVPIETEFNWGDTPKLDQLKSLTERYPYTGIVVLQQDKARVIETEIGIAIGEYDYTLDLDTNDWRQHQGPQGDDYTQGGAKRDEFKARVKANQERWLKSLTSIVEKTSKKNGWQQLYLAGEKEEVEKLRSMFNVEIDKVTPSNILKSNTTEIIKKVMET</sequence>
<proteinExistence type="predicted"/>
<dbReference type="EMBL" id="UHDS01000001">
    <property type="protein sequence ID" value="SUM56286.1"/>
    <property type="molecule type" value="Genomic_DNA"/>
</dbReference>
<evidence type="ECO:0000313" key="2">
    <source>
        <dbReference type="Proteomes" id="UP000254412"/>
    </source>
</evidence>
<reference evidence="1 2" key="1">
    <citation type="submission" date="2018-06" db="EMBL/GenBank/DDBJ databases">
        <authorList>
            <consortium name="Pathogen Informatics"/>
            <person name="Doyle S."/>
        </authorList>
    </citation>
    <scope>NUCLEOTIDE SEQUENCE [LARGE SCALE GENOMIC DNA]</scope>
    <source>
        <strain evidence="1 2">NCTC13834</strain>
    </source>
</reference>
<dbReference type="Pfam" id="PF18846">
    <property type="entry name" value="baeRF_family5"/>
    <property type="match status" value="1"/>
</dbReference>